<comment type="caution">
    <text evidence="10">The sequence shown here is derived from an EMBL/GenBank/DDBJ whole genome shotgun (WGS) entry which is preliminary data.</text>
</comment>
<evidence type="ECO:0000256" key="7">
    <source>
        <dbReference type="RuleBase" id="RU367032"/>
    </source>
</evidence>
<comment type="function">
    <text evidence="7">Component of the PEX13-PEX14 docking complex, a translocon channel that specifically mediates the import of peroxisomal cargo proteins bound to PEX5 receptor. The PEX13-PEX14 docking complex forms a large import pore which can be opened to a diameter of about 9 nm. Mechanistically, PEX5 receptor along with cargo proteins associates with the PEX14 subunit of the PEX13-PEX14 docking complex in the cytosol, leading to the insertion of the receptor into the organelle membrane with the concomitant translocation of the cargo into the peroxisome matrix.</text>
</comment>
<comment type="similarity">
    <text evidence="1 7">Belongs to the peroxin-14 family.</text>
</comment>
<dbReference type="InterPro" id="IPR006785">
    <property type="entry name" value="Pex14_N"/>
</dbReference>
<keyword evidence="7" id="KW-0472">Membrane</keyword>
<dbReference type="EMBL" id="MU865915">
    <property type="protein sequence ID" value="KAK4455049.1"/>
    <property type="molecule type" value="Genomic_DNA"/>
</dbReference>
<dbReference type="Proteomes" id="UP001321760">
    <property type="component" value="Unassembled WGS sequence"/>
</dbReference>
<accession>A0AAV9H534</accession>
<keyword evidence="7" id="KW-0653">Protein transport</keyword>
<dbReference type="GO" id="GO:0005102">
    <property type="term" value="F:signaling receptor binding"/>
    <property type="evidence" value="ECO:0007669"/>
    <property type="project" value="TreeGrafter"/>
</dbReference>
<evidence type="ECO:0000256" key="6">
    <source>
        <dbReference type="ARBA" id="ARBA00046271"/>
    </source>
</evidence>
<evidence type="ECO:0000256" key="8">
    <source>
        <dbReference type="SAM" id="MobiDB-lite"/>
    </source>
</evidence>
<keyword evidence="2" id="KW-0811">Translocation</keyword>
<feature type="region of interest" description="Disordered" evidence="8">
    <location>
        <begin position="1"/>
        <end position="120"/>
    </location>
</feature>
<dbReference type="Gene3D" id="1.10.10.10">
    <property type="entry name" value="Winged helix-like DNA-binding domain superfamily/Winged helix DNA-binding domain"/>
    <property type="match status" value="1"/>
</dbReference>
<feature type="compositionally biased region" description="Basic and acidic residues" evidence="8">
    <location>
        <begin position="218"/>
        <end position="230"/>
    </location>
</feature>
<feature type="domain" description="Peroxisome membrane anchor protein Pex14p N-terminal" evidence="9">
    <location>
        <begin position="32"/>
        <end position="73"/>
    </location>
</feature>
<evidence type="ECO:0000256" key="2">
    <source>
        <dbReference type="ARBA" id="ARBA00023010"/>
    </source>
</evidence>
<proteinExistence type="inferred from homology"/>
<dbReference type="InterPro" id="IPR036388">
    <property type="entry name" value="WH-like_DNA-bd_sf"/>
</dbReference>
<evidence type="ECO:0000313" key="11">
    <source>
        <dbReference type="Proteomes" id="UP001321760"/>
    </source>
</evidence>
<feature type="region of interest" description="Disordered" evidence="8">
    <location>
        <begin position="206"/>
        <end position="230"/>
    </location>
</feature>
<dbReference type="PANTHER" id="PTHR23058">
    <property type="entry name" value="PEROXISOMAL MEMBRANE PROTEIN PEX14"/>
    <property type="match status" value="1"/>
</dbReference>
<keyword evidence="3 7" id="KW-0576">Peroxisome</keyword>
<dbReference type="GO" id="GO:0016560">
    <property type="term" value="P:protein import into peroxisome matrix, docking"/>
    <property type="evidence" value="ECO:0007669"/>
    <property type="project" value="UniProtKB-UniRule"/>
</dbReference>
<feature type="compositionally biased region" description="Pro residues" evidence="8">
    <location>
        <begin position="96"/>
        <end position="107"/>
    </location>
</feature>
<evidence type="ECO:0000256" key="4">
    <source>
        <dbReference type="ARBA" id="ARBA00029502"/>
    </source>
</evidence>
<evidence type="ECO:0000313" key="10">
    <source>
        <dbReference type="EMBL" id="KAK4455049.1"/>
    </source>
</evidence>
<comment type="subcellular location">
    <subcellularLocation>
        <location evidence="6 7">Peroxisome membrane</location>
    </subcellularLocation>
</comment>
<protein>
    <recommendedName>
        <fullName evidence="4 7">Peroxisomal membrane protein PEX14</fullName>
    </recommendedName>
    <alternativeName>
        <fullName evidence="5 7">Peroxin-14</fullName>
    </alternativeName>
</protein>
<dbReference type="PANTHER" id="PTHR23058:SF5">
    <property type="entry name" value="PEROXISOMAL MEMBRANE PROTEIN PEX14"/>
    <property type="match status" value="1"/>
</dbReference>
<reference evidence="10" key="2">
    <citation type="submission" date="2023-05" db="EMBL/GenBank/DDBJ databases">
        <authorList>
            <consortium name="Lawrence Berkeley National Laboratory"/>
            <person name="Steindorff A."/>
            <person name="Hensen N."/>
            <person name="Bonometti L."/>
            <person name="Westerberg I."/>
            <person name="Brannstrom I.O."/>
            <person name="Guillou S."/>
            <person name="Cros-Aarteil S."/>
            <person name="Calhoun S."/>
            <person name="Haridas S."/>
            <person name="Kuo A."/>
            <person name="Mondo S."/>
            <person name="Pangilinan J."/>
            <person name="Riley R."/>
            <person name="Labutti K."/>
            <person name="Andreopoulos B."/>
            <person name="Lipzen A."/>
            <person name="Chen C."/>
            <person name="Yanf M."/>
            <person name="Daum C."/>
            <person name="Ng V."/>
            <person name="Clum A."/>
            <person name="Ohm R."/>
            <person name="Martin F."/>
            <person name="Silar P."/>
            <person name="Natvig D."/>
            <person name="Lalanne C."/>
            <person name="Gautier V."/>
            <person name="Ament-Velasquez S.L."/>
            <person name="Kruys A."/>
            <person name="Hutchinson M.I."/>
            <person name="Powell A.J."/>
            <person name="Barry K."/>
            <person name="Miller A.N."/>
            <person name="Grigoriev I.V."/>
            <person name="Debuchy R."/>
            <person name="Gladieux P."/>
            <person name="Thoren M.H."/>
            <person name="Johannesson H."/>
        </authorList>
    </citation>
    <scope>NUCLEOTIDE SEQUENCE</scope>
    <source>
        <strain evidence="10">PSN243</strain>
    </source>
</reference>
<evidence type="ECO:0000256" key="5">
    <source>
        <dbReference type="ARBA" id="ARBA00029691"/>
    </source>
</evidence>
<keyword evidence="11" id="KW-1185">Reference proteome</keyword>
<name>A0AAV9H534_9PEZI</name>
<dbReference type="Pfam" id="PF04695">
    <property type="entry name" value="Pex14_N"/>
    <property type="match status" value="1"/>
</dbReference>
<dbReference type="InterPro" id="IPR025655">
    <property type="entry name" value="PEX14"/>
</dbReference>
<sequence length="367" mass="40210">MGDAEDKLQGDAPAWQKAAQPEPDAATEPSTATVEQARRFLEDPEVQKQTPERKIEFLRSKGLSESDVEELLKDVSQDPQTEPPVVGQDRAAVSQPEPPSSSSPPPSSSETISTQTVEKKEDRPLIITYPEFLTKPVRPPPLMTMNGFLNTLYAFGGFSTLLYGTSKFVVEPMVQSQTEARISLHETAKDSLTKLVEKLKGVVSEIPPSVKTAPSHTDNSHDEDDAKSSYEDPHELYHRDIGVQTSLPSSPAGSDYEESPPEPASHRQARRLTELVASVKAVSDGLIGQTEDLGDVKSLLDVFRDELDQLSTAGLEYGTGFSMYGSANRNEPDDEIKKAKENIRRVKGVLLSTRSFPASTTRYAEPV</sequence>
<organism evidence="10 11">
    <name type="scientific">Podospora aff. communis PSN243</name>
    <dbReference type="NCBI Taxonomy" id="3040156"/>
    <lineage>
        <taxon>Eukaryota</taxon>
        <taxon>Fungi</taxon>
        <taxon>Dikarya</taxon>
        <taxon>Ascomycota</taxon>
        <taxon>Pezizomycotina</taxon>
        <taxon>Sordariomycetes</taxon>
        <taxon>Sordariomycetidae</taxon>
        <taxon>Sordariales</taxon>
        <taxon>Podosporaceae</taxon>
        <taxon>Podospora</taxon>
    </lineage>
</organism>
<gene>
    <name evidence="10" type="ORF">QBC34DRAFT_391431</name>
</gene>
<dbReference type="GO" id="GO:1990429">
    <property type="term" value="C:peroxisomal importomer complex"/>
    <property type="evidence" value="ECO:0007669"/>
    <property type="project" value="TreeGrafter"/>
</dbReference>
<evidence type="ECO:0000256" key="3">
    <source>
        <dbReference type="ARBA" id="ARBA00023140"/>
    </source>
</evidence>
<dbReference type="AlphaFoldDB" id="A0AAV9H534"/>
<reference evidence="10" key="1">
    <citation type="journal article" date="2023" name="Mol. Phylogenet. Evol.">
        <title>Genome-scale phylogeny and comparative genomics of the fungal order Sordariales.</title>
        <authorList>
            <person name="Hensen N."/>
            <person name="Bonometti L."/>
            <person name="Westerberg I."/>
            <person name="Brannstrom I.O."/>
            <person name="Guillou S."/>
            <person name="Cros-Aarteil S."/>
            <person name="Calhoun S."/>
            <person name="Haridas S."/>
            <person name="Kuo A."/>
            <person name="Mondo S."/>
            <person name="Pangilinan J."/>
            <person name="Riley R."/>
            <person name="LaButti K."/>
            <person name="Andreopoulos B."/>
            <person name="Lipzen A."/>
            <person name="Chen C."/>
            <person name="Yan M."/>
            <person name="Daum C."/>
            <person name="Ng V."/>
            <person name="Clum A."/>
            <person name="Steindorff A."/>
            <person name="Ohm R.A."/>
            <person name="Martin F."/>
            <person name="Silar P."/>
            <person name="Natvig D.O."/>
            <person name="Lalanne C."/>
            <person name="Gautier V."/>
            <person name="Ament-Velasquez S.L."/>
            <person name="Kruys A."/>
            <person name="Hutchinson M.I."/>
            <person name="Powell A.J."/>
            <person name="Barry K."/>
            <person name="Miller A.N."/>
            <person name="Grigoriev I.V."/>
            <person name="Debuchy R."/>
            <person name="Gladieux P."/>
            <person name="Hiltunen Thoren M."/>
            <person name="Johannesson H."/>
        </authorList>
    </citation>
    <scope>NUCLEOTIDE SEQUENCE</scope>
    <source>
        <strain evidence="10">PSN243</strain>
    </source>
</reference>
<dbReference type="GO" id="GO:0005778">
    <property type="term" value="C:peroxisomal membrane"/>
    <property type="evidence" value="ECO:0007669"/>
    <property type="project" value="UniProtKB-SubCell"/>
</dbReference>
<feature type="region of interest" description="Disordered" evidence="8">
    <location>
        <begin position="244"/>
        <end position="270"/>
    </location>
</feature>
<evidence type="ECO:0000256" key="1">
    <source>
        <dbReference type="ARBA" id="ARBA00005443"/>
    </source>
</evidence>
<keyword evidence="7" id="KW-0813">Transport</keyword>
<evidence type="ECO:0000259" key="9">
    <source>
        <dbReference type="Pfam" id="PF04695"/>
    </source>
</evidence>
<feature type="compositionally biased region" description="Basic and acidic residues" evidence="8">
    <location>
        <begin position="36"/>
        <end position="76"/>
    </location>
</feature>